<dbReference type="PANTHER" id="PTHR45682">
    <property type="entry name" value="AGAP008228-PA"/>
    <property type="match status" value="1"/>
</dbReference>
<feature type="domain" description="Tyrosine-protein phosphatase" evidence="3">
    <location>
        <begin position="97"/>
        <end position="247"/>
    </location>
</feature>
<gene>
    <name evidence="5" type="ORF">TCAL_00646</name>
</gene>
<name>A0A553PA28_TIGCA</name>
<proteinExistence type="inferred from homology"/>
<evidence type="ECO:0000313" key="5">
    <source>
        <dbReference type="EMBL" id="TRY74533.1"/>
    </source>
</evidence>
<dbReference type="GO" id="GO:0008138">
    <property type="term" value="F:protein tyrosine/serine/threonine phosphatase activity"/>
    <property type="evidence" value="ECO:0007669"/>
    <property type="project" value="InterPro"/>
</dbReference>
<dbReference type="SUPFAM" id="SSF52799">
    <property type="entry name" value="(Phosphotyrosine protein) phosphatases II"/>
    <property type="match status" value="1"/>
</dbReference>
<organism evidence="5 6">
    <name type="scientific">Tigriopus californicus</name>
    <name type="common">Marine copepod</name>
    <dbReference type="NCBI Taxonomy" id="6832"/>
    <lineage>
        <taxon>Eukaryota</taxon>
        <taxon>Metazoa</taxon>
        <taxon>Ecdysozoa</taxon>
        <taxon>Arthropoda</taxon>
        <taxon>Crustacea</taxon>
        <taxon>Multicrustacea</taxon>
        <taxon>Hexanauplia</taxon>
        <taxon>Copepoda</taxon>
        <taxon>Harpacticoida</taxon>
        <taxon>Harpacticidae</taxon>
        <taxon>Tigriopus</taxon>
    </lineage>
</organism>
<dbReference type="InterPro" id="IPR000340">
    <property type="entry name" value="Dual-sp_phosphatase_cat-dom"/>
</dbReference>
<evidence type="ECO:0000259" key="3">
    <source>
        <dbReference type="PROSITE" id="PS50054"/>
    </source>
</evidence>
<evidence type="ECO:0000256" key="1">
    <source>
        <dbReference type="ARBA" id="ARBA00008601"/>
    </source>
</evidence>
<evidence type="ECO:0000256" key="2">
    <source>
        <dbReference type="PIRSR" id="PIRSR620405-1"/>
    </source>
</evidence>
<evidence type="ECO:0008006" key="7">
    <source>
        <dbReference type="Google" id="ProtNLM"/>
    </source>
</evidence>
<dbReference type="PRINTS" id="PR01909">
    <property type="entry name" value="ADSPHPHTASEA"/>
</dbReference>
<reference evidence="5 6" key="1">
    <citation type="journal article" date="2018" name="Nat. Ecol. Evol.">
        <title>Genomic signatures of mitonuclear coevolution across populations of Tigriopus californicus.</title>
        <authorList>
            <person name="Barreto F.S."/>
            <person name="Watson E.T."/>
            <person name="Lima T.G."/>
            <person name="Willett C.S."/>
            <person name="Edmands S."/>
            <person name="Li W."/>
            <person name="Burton R.S."/>
        </authorList>
    </citation>
    <scope>NUCLEOTIDE SEQUENCE [LARGE SCALE GENOMIC DNA]</scope>
    <source>
        <strain evidence="5 6">San Diego</strain>
    </source>
</reference>
<dbReference type="PROSITE" id="PS50054">
    <property type="entry name" value="TYR_PHOSPHATASE_DUAL"/>
    <property type="match status" value="1"/>
</dbReference>
<dbReference type="InterPro" id="IPR029021">
    <property type="entry name" value="Prot-tyrosine_phosphatase-like"/>
</dbReference>
<accession>A0A553PA28</accession>
<dbReference type="PROSITE" id="PS50056">
    <property type="entry name" value="TYR_PHOSPHATASE_2"/>
    <property type="match status" value="1"/>
</dbReference>
<dbReference type="Pfam" id="PF00782">
    <property type="entry name" value="DSPc"/>
    <property type="match status" value="1"/>
</dbReference>
<dbReference type="SMART" id="SM00195">
    <property type="entry name" value="DSPc"/>
    <property type="match status" value="1"/>
</dbReference>
<keyword evidence="6" id="KW-1185">Reference proteome</keyword>
<dbReference type="InterPro" id="IPR020422">
    <property type="entry name" value="TYR_PHOSPHATASE_DUAL_dom"/>
</dbReference>
<comment type="similarity">
    <text evidence="1">Belongs to the protein-tyrosine phosphatase family. Non-receptor class dual specificity subfamily.</text>
</comment>
<dbReference type="EMBL" id="VCGU01000005">
    <property type="protein sequence ID" value="TRY74533.1"/>
    <property type="molecule type" value="Genomic_DNA"/>
</dbReference>
<dbReference type="CDD" id="cd14515">
    <property type="entry name" value="DUSP3-like"/>
    <property type="match status" value="1"/>
</dbReference>
<feature type="active site" description="Phosphocysteine intermediate" evidence="2">
    <location>
        <position position="192"/>
    </location>
</feature>
<dbReference type="InterPro" id="IPR000387">
    <property type="entry name" value="Tyr_Pase_dom"/>
</dbReference>
<protein>
    <recommendedName>
        <fullName evidence="7">Protein-serine/threonine phosphatase</fullName>
    </recommendedName>
</protein>
<dbReference type="GO" id="GO:0005737">
    <property type="term" value="C:cytoplasm"/>
    <property type="evidence" value="ECO:0007669"/>
    <property type="project" value="TreeGrafter"/>
</dbReference>
<sequence>MAELDPVRVRALELLRVLRSPPNHDWICEVPDFPDVDANAVCPSVLIGDAPLNEVIAIMYDVQVEPDPFQLTDSRILHDLTTDYSIVKHRLAKNCRNISDEVFPGVHIGDKGAARNTFYLKKVGVTHVLNTAEGSRMGTVDTNQNYYKPFGIKYKGLKLLDVAQTNISMYFNEVADFIDDAVRSGGQVLVNCLMGMSRSSTCVIAYLMLKQNMTAVQALTEVRRHRDVRPNDGFLRQLADLDNKLRRERGQLMG</sequence>
<evidence type="ECO:0000259" key="4">
    <source>
        <dbReference type="PROSITE" id="PS50056"/>
    </source>
</evidence>
<dbReference type="AlphaFoldDB" id="A0A553PA28"/>
<dbReference type="Gene3D" id="3.90.190.10">
    <property type="entry name" value="Protein tyrosine phosphatase superfamily"/>
    <property type="match status" value="1"/>
</dbReference>
<dbReference type="STRING" id="6832.A0A553PA28"/>
<dbReference type="Proteomes" id="UP000318571">
    <property type="component" value="Chromosome 2"/>
</dbReference>
<dbReference type="InterPro" id="IPR020405">
    <property type="entry name" value="Atypical_DUSP_subfamA"/>
</dbReference>
<dbReference type="PANTHER" id="PTHR45682:SF5">
    <property type="entry name" value="DUAL SPECIFICITY PROTEIN PHOSPHATASE"/>
    <property type="match status" value="1"/>
</dbReference>
<dbReference type="GO" id="GO:0043409">
    <property type="term" value="P:negative regulation of MAPK cascade"/>
    <property type="evidence" value="ECO:0007669"/>
    <property type="project" value="TreeGrafter"/>
</dbReference>
<comment type="caution">
    <text evidence="5">The sequence shown here is derived from an EMBL/GenBank/DDBJ whole genome shotgun (WGS) entry which is preliminary data.</text>
</comment>
<dbReference type="PRINTS" id="PR01908">
    <property type="entry name" value="ADSPHPHTASE"/>
</dbReference>
<dbReference type="GO" id="GO:0033549">
    <property type="term" value="F:MAP kinase phosphatase activity"/>
    <property type="evidence" value="ECO:0007669"/>
    <property type="project" value="TreeGrafter"/>
</dbReference>
<feature type="domain" description="Tyrosine specific protein phosphatases" evidence="4">
    <location>
        <begin position="168"/>
        <end position="226"/>
    </location>
</feature>
<evidence type="ECO:0000313" key="6">
    <source>
        <dbReference type="Proteomes" id="UP000318571"/>
    </source>
</evidence>